<evidence type="ECO:0000256" key="2">
    <source>
        <dbReference type="ARBA" id="ARBA00022729"/>
    </source>
</evidence>
<feature type="region of interest" description="Disordered" evidence="4">
    <location>
        <begin position="1"/>
        <end position="30"/>
    </location>
</feature>
<dbReference type="Gene3D" id="3.40.50.2300">
    <property type="match status" value="2"/>
</dbReference>
<feature type="domain" description="Leucine-binding protein" evidence="5">
    <location>
        <begin position="55"/>
        <end position="397"/>
    </location>
</feature>
<evidence type="ECO:0000259" key="5">
    <source>
        <dbReference type="Pfam" id="PF13458"/>
    </source>
</evidence>
<dbReference type="GO" id="GO:0006865">
    <property type="term" value="P:amino acid transport"/>
    <property type="evidence" value="ECO:0007669"/>
    <property type="project" value="UniProtKB-KW"/>
</dbReference>
<keyword evidence="7" id="KW-1185">Reference proteome</keyword>
<dbReference type="Proteomes" id="UP000244810">
    <property type="component" value="Unassembled WGS sequence"/>
</dbReference>
<evidence type="ECO:0000256" key="1">
    <source>
        <dbReference type="ARBA" id="ARBA00010062"/>
    </source>
</evidence>
<dbReference type="AlphaFoldDB" id="A0A2T7UX36"/>
<feature type="compositionally biased region" description="Polar residues" evidence="4">
    <location>
        <begin position="1"/>
        <end position="11"/>
    </location>
</feature>
<keyword evidence="2" id="KW-0732">Signal</keyword>
<keyword evidence="3" id="KW-0029">Amino-acid transport</keyword>
<name>A0A2T7UX36_9RHOB</name>
<proteinExistence type="inferred from homology"/>
<evidence type="ECO:0000256" key="4">
    <source>
        <dbReference type="SAM" id="MobiDB-lite"/>
    </source>
</evidence>
<dbReference type="Pfam" id="PF13458">
    <property type="entry name" value="Peripla_BP_6"/>
    <property type="match status" value="1"/>
</dbReference>
<dbReference type="SUPFAM" id="SSF53822">
    <property type="entry name" value="Periplasmic binding protein-like I"/>
    <property type="match status" value="1"/>
</dbReference>
<evidence type="ECO:0000313" key="6">
    <source>
        <dbReference type="EMBL" id="PVE49118.1"/>
    </source>
</evidence>
<organism evidence="6 7">
    <name type="scientific">Pararhodobacter aggregans</name>
    <dbReference type="NCBI Taxonomy" id="404875"/>
    <lineage>
        <taxon>Bacteria</taxon>
        <taxon>Pseudomonadati</taxon>
        <taxon>Pseudomonadota</taxon>
        <taxon>Alphaproteobacteria</taxon>
        <taxon>Rhodobacterales</taxon>
        <taxon>Paracoccaceae</taxon>
        <taxon>Pararhodobacter</taxon>
    </lineage>
</organism>
<comment type="caution">
    <text evidence="6">The sequence shown here is derived from an EMBL/GenBank/DDBJ whole genome shotgun (WGS) entry which is preliminary data.</text>
</comment>
<evidence type="ECO:0000256" key="3">
    <source>
        <dbReference type="ARBA" id="ARBA00022970"/>
    </source>
</evidence>
<gene>
    <name evidence="6" type="ORF">DDE23_01550</name>
</gene>
<sequence>MRMSFPTTSASRPKADARASQPTSYREDRMTKVSRLTMRALLGATLLAGPAAADEVNIAAILSTTGTYAFVGVPLVNGIRMADEELAAAGGYGDHTVAIQYDDNRSDRQEAISLLTRRANVDQSDLILGPIASSEAMATGPVAVQLQVPMFTVAMTSEVLPLGEWIFKSTETAVTYMPPLANYIGETLHPANCYLVSILDNPGYIIQKDVFRDTLASHGVEIIADEGILASDTDFTALSTKIVDADPECLFVTTPPEQAANIILQARQAGLDPDTIIAGDTGLGSSQFINAAGSAGEGTLFVSIFSEDYSDATRAFAERYQARYGIPPDHWAATGYSMMSIIAAAISSIEGEVTRETLREAMTQTHDVPVLMGTGSMTFGEGRVPVHGSVVMRVRDGGWEVVQ</sequence>
<reference evidence="6 7" key="1">
    <citation type="journal article" date="2011" name="Syst. Appl. Microbiol.">
        <title>Defluviimonas denitrificans gen. nov., sp. nov., and Pararhodobacter aggregans gen. nov., sp. nov., non-phototrophic Rhodobacteraceae from the biofilter of a marine aquaculture.</title>
        <authorList>
            <person name="Foesel B.U."/>
            <person name="Drake H.L."/>
            <person name="Schramm A."/>
        </authorList>
    </citation>
    <scope>NUCLEOTIDE SEQUENCE [LARGE SCALE GENOMIC DNA]</scope>
    <source>
        <strain evidence="6 7">D1-19</strain>
    </source>
</reference>
<keyword evidence="3" id="KW-0813">Transport</keyword>
<comment type="similarity">
    <text evidence="1">Belongs to the leucine-binding protein family.</text>
</comment>
<dbReference type="PANTHER" id="PTHR30483:SF6">
    <property type="entry name" value="PERIPLASMIC BINDING PROTEIN OF ABC TRANSPORTER FOR NATURAL AMINO ACIDS"/>
    <property type="match status" value="1"/>
</dbReference>
<accession>A0A2T7UX36</accession>
<dbReference type="InterPro" id="IPR028082">
    <property type="entry name" value="Peripla_BP_I"/>
</dbReference>
<evidence type="ECO:0000313" key="7">
    <source>
        <dbReference type="Proteomes" id="UP000244810"/>
    </source>
</evidence>
<dbReference type="EMBL" id="QDDR01000001">
    <property type="protein sequence ID" value="PVE49118.1"/>
    <property type="molecule type" value="Genomic_DNA"/>
</dbReference>
<dbReference type="InterPro" id="IPR028081">
    <property type="entry name" value="Leu-bd"/>
</dbReference>
<dbReference type="InterPro" id="IPR051010">
    <property type="entry name" value="BCAA_transport"/>
</dbReference>
<protein>
    <recommendedName>
        <fullName evidence="5">Leucine-binding protein domain-containing protein</fullName>
    </recommendedName>
</protein>
<dbReference type="PANTHER" id="PTHR30483">
    <property type="entry name" value="LEUCINE-SPECIFIC-BINDING PROTEIN"/>
    <property type="match status" value="1"/>
</dbReference>